<protein>
    <recommendedName>
        <fullName evidence="3">Transposase domain protein</fullName>
    </recommendedName>
</protein>
<proteinExistence type="predicted"/>
<name>A0A0F6H815_LEPIR</name>
<evidence type="ECO:0000313" key="1">
    <source>
        <dbReference type="EMBL" id="EKO24380.1"/>
    </source>
</evidence>
<comment type="caution">
    <text evidence="1">The sequence shown here is derived from an EMBL/GenBank/DDBJ whole genome shotgun (WGS) entry which is preliminary data.</text>
</comment>
<sequence length="33" mass="3815">MKSQEIKYVGIDCGKNFRSHTDRRQLSSSKTTI</sequence>
<feature type="non-terminal residue" evidence="1">
    <location>
        <position position="33"/>
    </location>
</feature>
<dbReference type="AlphaFoldDB" id="A0A0F6H815"/>
<evidence type="ECO:0000313" key="2">
    <source>
        <dbReference type="Proteomes" id="UP000006324"/>
    </source>
</evidence>
<dbReference type="Proteomes" id="UP000006324">
    <property type="component" value="Unassembled WGS sequence"/>
</dbReference>
<accession>A0A0F6H815</accession>
<reference evidence="1 2" key="1">
    <citation type="submission" date="2012-09" db="EMBL/GenBank/DDBJ databases">
        <authorList>
            <person name="Harkins D.M."/>
            <person name="Durkin A.S."/>
            <person name="Brinkac L.M."/>
            <person name="Selengut J.D."/>
            <person name="Sanka R."/>
            <person name="DePew J."/>
            <person name="Purushe J."/>
            <person name="Chanthongthip A."/>
            <person name="Lattana O."/>
            <person name="Phetsouvanh R."/>
            <person name="Newton P.N."/>
            <person name="Vinetz J.M."/>
            <person name="Sutton G.G."/>
            <person name="Nelson W.C."/>
            <person name="Fouts D.E."/>
        </authorList>
    </citation>
    <scope>NUCLEOTIDE SEQUENCE [LARGE SCALE GENOMIC DNA]</scope>
    <source>
        <strain evidence="1 2">UI 12621</strain>
    </source>
</reference>
<dbReference type="EMBL" id="AHNQ02000034">
    <property type="protein sequence ID" value="EKO24380.1"/>
    <property type="molecule type" value="Genomic_DNA"/>
</dbReference>
<organism evidence="1 2">
    <name type="scientific">Leptospira interrogans str. UI 12621</name>
    <dbReference type="NCBI Taxonomy" id="1049937"/>
    <lineage>
        <taxon>Bacteria</taxon>
        <taxon>Pseudomonadati</taxon>
        <taxon>Spirochaetota</taxon>
        <taxon>Spirochaetia</taxon>
        <taxon>Leptospirales</taxon>
        <taxon>Leptospiraceae</taxon>
        <taxon>Leptospira</taxon>
    </lineage>
</organism>
<evidence type="ECO:0008006" key="3">
    <source>
        <dbReference type="Google" id="ProtNLM"/>
    </source>
</evidence>
<gene>
    <name evidence="1" type="ORF">LEP1GSC104_2789</name>
</gene>